<dbReference type="InterPro" id="IPR013424">
    <property type="entry name" value="Ice-binding_C"/>
</dbReference>
<dbReference type="RefSeq" id="WP_343861613.1">
    <property type="nucleotide sequence ID" value="NZ_BAAAFD010000010.1"/>
</dbReference>
<feature type="chain" id="PRO_5046024063" description="Ice-binding protein C-terminal domain-containing protein" evidence="2">
    <location>
        <begin position="25"/>
        <end position="275"/>
    </location>
</feature>
<feature type="signal peptide" evidence="2">
    <location>
        <begin position="1"/>
        <end position="24"/>
    </location>
</feature>
<dbReference type="NCBIfam" id="TIGR02595">
    <property type="entry name" value="PEP_CTERM"/>
    <property type="match status" value="1"/>
</dbReference>
<proteinExistence type="predicted"/>
<dbReference type="Proteomes" id="UP001500359">
    <property type="component" value="Unassembled WGS sequence"/>
</dbReference>
<dbReference type="EMBL" id="BAAAFD010000010">
    <property type="protein sequence ID" value="GAA0859062.1"/>
    <property type="molecule type" value="Genomic_DNA"/>
</dbReference>
<keyword evidence="5" id="KW-1185">Reference proteome</keyword>
<evidence type="ECO:0000313" key="4">
    <source>
        <dbReference type="EMBL" id="GAA0859062.1"/>
    </source>
</evidence>
<sequence length="275" mass="29211">MATLSLKKCLSAAVLVTVSSWGYAGTTVITFDEDTIAGNVVALQHGTVINSQYAALGVNVSVNNKSSGNHYGVLYNTAPGTASPDKNNNRDSDLTGPSWGNSNFNSRNFNAGNALVIQENGTGCGDGVCDQPDDQAGRRSDGLAGYVTFNLDFTIDALGFDLIDFQTNVGAGEVEKSEVMLFDNALKVQSFKFSDFVNRPNGAMFGENSINRIFLDSFASTNVNKVKFKIFGSGAVDNLRLTSTDTGSTTTVPEPGTLALFGLTLLGMLRLNRIK</sequence>
<evidence type="ECO:0000313" key="5">
    <source>
        <dbReference type="Proteomes" id="UP001500359"/>
    </source>
</evidence>
<protein>
    <recommendedName>
        <fullName evidence="3">Ice-binding protein C-terminal domain-containing protein</fullName>
    </recommendedName>
</protein>
<dbReference type="Pfam" id="PF07589">
    <property type="entry name" value="PEP-CTERM"/>
    <property type="match status" value="1"/>
</dbReference>
<gene>
    <name evidence="4" type="ORF">GCM10009114_31090</name>
</gene>
<name>A0ABP3X0T6_9ALTE</name>
<keyword evidence="2" id="KW-0732">Signal</keyword>
<evidence type="ECO:0000256" key="1">
    <source>
        <dbReference type="SAM" id="MobiDB-lite"/>
    </source>
</evidence>
<feature type="region of interest" description="Disordered" evidence="1">
    <location>
        <begin position="77"/>
        <end position="99"/>
    </location>
</feature>
<accession>A0ABP3X0T6</accession>
<reference evidence="5" key="1">
    <citation type="journal article" date="2019" name="Int. J. Syst. Evol. Microbiol.">
        <title>The Global Catalogue of Microorganisms (GCM) 10K type strain sequencing project: providing services to taxonomists for standard genome sequencing and annotation.</title>
        <authorList>
            <consortium name="The Broad Institute Genomics Platform"/>
            <consortium name="The Broad Institute Genome Sequencing Center for Infectious Disease"/>
            <person name="Wu L."/>
            <person name="Ma J."/>
        </authorList>
    </citation>
    <scope>NUCLEOTIDE SEQUENCE [LARGE SCALE GENOMIC DNA]</scope>
    <source>
        <strain evidence="5">JCM 15896</strain>
    </source>
</reference>
<feature type="domain" description="Ice-binding protein C-terminal" evidence="3">
    <location>
        <begin position="251"/>
        <end position="270"/>
    </location>
</feature>
<evidence type="ECO:0000256" key="2">
    <source>
        <dbReference type="SAM" id="SignalP"/>
    </source>
</evidence>
<evidence type="ECO:0000259" key="3">
    <source>
        <dbReference type="Pfam" id="PF07589"/>
    </source>
</evidence>
<comment type="caution">
    <text evidence="4">The sequence shown here is derived from an EMBL/GenBank/DDBJ whole genome shotgun (WGS) entry which is preliminary data.</text>
</comment>
<organism evidence="4 5">
    <name type="scientific">Aliiglaciecola litoralis</name>
    <dbReference type="NCBI Taxonomy" id="582857"/>
    <lineage>
        <taxon>Bacteria</taxon>
        <taxon>Pseudomonadati</taxon>
        <taxon>Pseudomonadota</taxon>
        <taxon>Gammaproteobacteria</taxon>
        <taxon>Alteromonadales</taxon>
        <taxon>Alteromonadaceae</taxon>
        <taxon>Aliiglaciecola</taxon>
    </lineage>
</organism>